<dbReference type="RefSeq" id="WP_118889064.1">
    <property type="nucleotide sequence ID" value="NZ_JAMAWL010000019.1"/>
</dbReference>
<sequence length="231" mass="26307">MKQNILQNDWEPLLASEFQKPYYLQLRAFLKTEYETHTIYPKMQNIFNALHYTPFSQVKVVILGQDPYHGPNQAHGLSFSVQPEVKIPPSLRNIFKELHADLGLPPPAHGYLVEWAMQGVLLLNTVLTVRSGEAHSHRGKGWETFTDRVIDVLNTKKDPVIYILWGSAAQSKTKLIDTNKHYIIRAPHPSPLSAHRGFFGSKPFSKTNAILQENGLDEISWGLPPKKNYND</sequence>
<dbReference type="GO" id="GO:0004844">
    <property type="term" value="F:uracil DNA N-glycosylase activity"/>
    <property type="evidence" value="ECO:0007669"/>
    <property type="project" value="UniProtKB-UniRule"/>
</dbReference>
<dbReference type="PANTHER" id="PTHR11264:SF0">
    <property type="entry name" value="URACIL-DNA GLYCOSYLASE"/>
    <property type="match status" value="1"/>
</dbReference>
<evidence type="ECO:0000259" key="12">
    <source>
        <dbReference type="SMART" id="SM00986"/>
    </source>
</evidence>
<evidence type="ECO:0000256" key="9">
    <source>
        <dbReference type="HAMAP-Rule" id="MF_00148"/>
    </source>
</evidence>
<keyword evidence="8 9" id="KW-0234">DNA repair</keyword>
<comment type="function">
    <text evidence="2 9 11">Excises uracil residues from the DNA which can arise as a result of misincorporation of dUMP residues by DNA polymerase or due to deamination of cytosine.</text>
</comment>
<evidence type="ECO:0000256" key="11">
    <source>
        <dbReference type="RuleBase" id="RU003780"/>
    </source>
</evidence>
<gene>
    <name evidence="9" type="primary">ung</name>
    <name evidence="13" type="ORF">D1B32_08020</name>
</gene>
<comment type="caution">
    <text evidence="13">The sequence shown here is derived from an EMBL/GenBank/DDBJ whole genome shotgun (WGS) entry which is preliminary data.</text>
</comment>
<comment type="subcellular location">
    <subcellularLocation>
        <location evidence="9">Cytoplasm</location>
    </subcellularLocation>
</comment>
<keyword evidence="14" id="KW-1185">Reference proteome</keyword>
<dbReference type="NCBIfam" id="NF003591">
    <property type="entry name" value="PRK05254.1-4"/>
    <property type="match status" value="1"/>
</dbReference>
<evidence type="ECO:0000256" key="7">
    <source>
        <dbReference type="ARBA" id="ARBA00022801"/>
    </source>
</evidence>
<dbReference type="Pfam" id="PF03167">
    <property type="entry name" value="UDG"/>
    <property type="match status" value="1"/>
</dbReference>
<dbReference type="InterPro" id="IPR002043">
    <property type="entry name" value="UDG_fam1"/>
</dbReference>
<dbReference type="HAMAP" id="MF_00148">
    <property type="entry name" value="UDG"/>
    <property type="match status" value="1"/>
</dbReference>
<reference evidence="13 14" key="1">
    <citation type="journal article" date="2007" name="Int. J. Syst. Evol. Microbiol.">
        <title>Oceanobacillus profundus sp. nov., isolated from a deep-sea sediment core.</title>
        <authorList>
            <person name="Kim Y.G."/>
            <person name="Choi D.H."/>
            <person name="Hyun S."/>
            <person name="Cho B.C."/>
        </authorList>
    </citation>
    <scope>NUCLEOTIDE SEQUENCE [LARGE SCALE GENOMIC DNA]</scope>
    <source>
        <strain evidence="13 14">DSM 18246</strain>
    </source>
</reference>
<feature type="domain" description="Uracil-DNA glycosylase-like" evidence="12">
    <location>
        <begin position="51"/>
        <end position="211"/>
    </location>
</feature>
<dbReference type="AlphaFoldDB" id="A0A417YIT2"/>
<keyword evidence="6 9" id="KW-0227">DNA damage</keyword>
<dbReference type="SMART" id="SM00986">
    <property type="entry name" value="UDG"/>
    <property type="match status" value="1"/>
</dbReference>
<keyword evidence="13" id="KW-0326">Glycosidase</keyword>
<protein>
    <recommendedName>
        <fullName evidence="5 9">Uracil-DNA glycosylase</fullName>
        <shortName evidence="9">UDG</shortName>
        <ecNumber evidence="4 9">3.2.2.27</ecNumber>
    </recommendedName>
</protein>
<evidence type="ECO:0000256" key="4">
    <source>
        <dbReference type="ARBA" id="ARBA00012030"/>
    </source>
</evidence>
<dbReference type="SUPFAM" id="SSF52141">
    <property type="entry name" value="Uracil-DNA glycosylase-like"/>
    <property type="match status" value="1"/>
</dbReference>
<organism evidence="13 14">
    <name type="scientific">Oceanobacillus profundus</name>
    <dbReference type="NCBI Taxonomy" id="372463"/>
    <lineage>
        <taxon>Bacteria</taxon>
        <taxon>Bacillati</taxon>
        <taxon>Bacillota</taxon>
        <taxon>Bacilli</taxon>
        <taxon>Bacillales</taxon>
        <taxon>Bacillaceae</taxon>
        <taxon>Oceanobacillus</taxon>
    </lineage>
</organism>
<dbReference type="OrthoDB" id="9804372at2"/>
<dbReference type="GO" id="GO:0097510">
    <property type="term" value="P:base-excision repair, AP site formation via deaminated base removal"/>
    <property type="evidence" value="ECO:0007669"/>
    <property type="project" value="TreeGrafter"/>
</dbReference>
<dbReference type="NCBIfam" id="NF003592">
    <property type="entry name" value="PRK05254.1-5"/>
    <property type="match status" value="1"/>
</dbReference>
<dbReference type="Proteomes" id="UP000285456">
    <property type="component" value="Unassembled WGS sequence"/>
</dbReference>
<dbReference type="EC" id="3.2.2.27" evidence="4 9"/>
<dbReference type="EMBL" id="QWEH01000004">
    <property type="protein sequence ID" value="RHW32985.1"/>
    <property type="molecule type" value="Genomic_DNA"/>
</dbReference>
<evidence type="ECO:0000313" key="13">
    <source>
        <dbReference type="EMBL" id="RHW32985.1"/>
    </source>
</evidence>
<evidence type="ECO:0000256" key="2">
    <source>
        <dbReference type="ARBA" id="ARBA00002631"/>
    </source>
</evidence>
<dbReference type="InterPro" id="IPR018085">
    <property type="entry name" value="Ura-DNA_Glyclase_AS"/>
</dbReference>
<comment type="catalytic activity">
    <reaction evidence="1 9 11">
        <text>Hydrolyzes single-stranded DNA or mismatched double-stranded DNA and polynucleotides, releasing free uracil.</text>
        <dbReference type="EC" id="3.2.2.27"/>
    </reaction>
</comment>
<evidence type="ECO:0000256" key="10">
    <source>
        <dbReference type="PROSITE-ProRule" id="PRU10072"/>
    </source>
</evidence>
<dbReference type="SMART" id="SM00987">
    <property type="entry name" value="UreE_C"/>
    <property type="match status" value="1"/>
</dbReference>
<accession>A0A417YIT2</accession>
<dbReference type="Gene3D" id="3.40.470.10">
    <property type="entry name" value="Uracil-DNA glycosylase-like domain"/>
    <property type="match status" value="1"/>
</dbReference>
<dbReference type="PROSITE" id="PS00130">
    <property type="entry name" value="U_DNA_GLYCOSYLASE"/>
    <property type="match status" value="1"/>
</dbReference>
<comment type="similarity">
    <text evidence="3 9 11">Belongs to the uracil-DNA glycosylase (UDG) superfamily. UNG family.</text>
</comment>
<keyword evidence="9" id="KW-0963">Cytoplasm</keyword>
<feature type="active site" description="Proton acceptor" evidence="9 10">
    <location>
        <position position="66"/>
    </location>
</feature>
<proteinExistence type="inferred from homology"/>
<dbReference type="PANTHER" id="PTHR11264">
    <property type="entry name" value="URACIL-DNA GLYCOSYLASE"/>
    <property type="match status" value="1"/>
</dbReference>
<dbReference type="NCBIfam" id="NF003589">
    <property type="entry name" value="PRK05254.1-2"/>
    <property type="match status" value="1"/>
</dbReference>
<dbReference type="FunFam" id="3.40.470.10:FF:000001">
    <property type="entry name" value="Uracil-DNA glycosylase"/>
    <property type="match status" value="1"/>
</dbReference>
<dbReference type="CDD" id="cd10027">
    <property type="entry name" value="UDG-F1-like"/>
    <property type="match status" value="1"/>
</dbReference>
<dbReference type="InterPro" id="IPR005122">
    <property type="entry name" value="Uracil-DNA_glycosylase-like"/>
</dbReference>
<dbReference type="NCBIfam" id="TIGR00628">
    <property type="entry name" value="ung"/>
    <property type="match status" value="1"/>
</dbReference>
<evidence type="ECO:0000313" key="14">
    <source>
        <dbReference type="Proteomes" id="UP000285456"/>
    </source>
</evidence>
<evidence type="ECO:0000256" key="6">
    <source>
        <dbReference type="ARBA" id="ARBA00022763"/>
    </source>
</evidence>
<keyword evidence="7 9" id="KW-0378">Hydrolase</keyword>
<dbReference type="NCBIfam" id="NF003588">
    <property type="entry name" value="PRK05254.1-1"/>
    <property type="match status" value="1"/>
</dbReference>
<dbReference type="GO" id="GO:0005737">
    <property type="term" value="C:cytoplasm"/>
    <property type="evidence" value="ECO:0007669"/>
    <property type="project" value="UniProtKB-SubCell"/>
</dbReference>
<name>A0A417YIT2_9BACI</name>
<evidence type="ECO:0000256" key="8">
    <source>
        <dbReference type="ARBA" id="ARBA00023204"/>
    </source>
</evidence>
<evidence type="ECO:0000256" key="3">
    <source>
        <dbReference type="ARBA" id="ARBA00008184"/>
    </source>
</evidence>
<evidence type="ECO:0000256" key="1">
    <source>
        <dbReference type="ARBA" id="ARBA00001400"/>
    </source>
</evidence>
<dbReference type="InterPro" id="IPR036895">
    <property type="entry name" value="Uracil-DNA_glycosylase-like_sf"/>
</dbReference>
<evidence type="ECO:0000256" key="5">
    <source>
        <dbReference type="ARBA" id="ARBA00018429"/>
    </source>
</evidence>